<dbReference type="GO" id="GO:0016853">
    <property type="term" value="F:isomerase activity"/>
    <property type="evidence" value="ECO:0007669"/>
    <property type="project" value="InterPro"/>
</dbReference>
<dbReference type="AlphaFoldDB" id="A0A561QWJ7"/>
<dbReference type="InterPro" id="IPR037481">
    <property type="entry name" value="LacX"/>
</dbReference>
<proteinExistence type="predicted"/>
<comment type="caution">
    <text evidence="1">The sequence shown here is derived from an EMBL/GenBank/DDBJ whole genome shotgun (WGS) entry which is preliminary data.</text>
</comment>
<dbReference type="Gene3D" id="2.70.98.10">
    <property type="match status" value="1"/>
</dbReference>
<evidence type="ECO:0000313" key="2">
    <source>
        <dbReference type="Proteomes" id="UP000320653"/>
    </source>
</evidence>
<dbReference type="Proteomes" id="UP000320653">
    <property type="component" value="Unassembled WGS sequence"/>
</dbReference>
<dbReference type="SUPFAM" id="SSF74650">
    <property type="entry name" value="Galactose mutarotase-like"/>
    <property type="match status" value="1"/>
</dbReference>
<dbReference type="OrthoDB" id="9795355at2"/>
<name>A0A561QWJ7_9HYPH</name>
<dbReference type="GO" id="GO:0005975">
    <property type="term" value="P:carbohydrate metabolic process"/>
    <property type="evidence" value="ECO:0007669"/>
    <property type="project" value="InterPro"/>
</dbReference>
<dbReference type="Pfam" id="PF01263">
    <property type="entry name" value="Aldose_epim"/>
    <property type="match status" value="1"/>
</dbReference>
<sequence>MPTITRIANDHAAVEVSSLGAEMQSLRAADGRDFLWNGDAAWWNGRSPILFPIVGKAPDNRILVEGKPYEMNQHGFARRSEFVLAVSDATSCRYELQASEASRASYPFEFLLALTHALDGAKLTVTAEVENRDTRPMPFGLGFHSAFVWPLPGGEGKPHTVTLDNGAEPALTRLSGGLVDGTKLPSPFKAGHLVLKHGMFDADAMIFMEGAGEGLSYQAEGAGAGLKFTFENLPNLALWQKPGAPFLCVEPWHGTAAETGSDGAIEKRPYGTLLQPGQTARFAFTVELSA</sequence>
<dbReference type="InterPro" id="IPR008183">
    <property type="entry name" value="Aldose_1/G6P_1-epimerase"/>
</dbReference>
<dbReference type="EMBL" id="VIWP01000003">
    <property type="protein sequence ID" value="TWF54744.1"/>
    <property type="molecule type" value="Genomic_DNA"/>
</dbReference>
<organism evidence="1 2">
    <name type="scientific">Neorhizobium alkalisoli</name>
    <dbReference type="NCBI Taxonomy" id="528178"/>
    <lineage>
        <taxon>Bacteria</taxon>
        <taxon>Pseudomonadati</taxon>
        <taxon>Pseudomonadota</taxon>
        <taxon>Alphaproteobacteria</taxon>
        <taxon>Hyphomicrobiales</taxon>
        <taxon>Rhizobiaceae</taxon>
        <taxon>Rhizobium/Agrobacterium group</taxon>
        <taxon>Neorhizobium</taxon>
    </lineage>
</organism>
<evidence type="ECO:0000313" key="1">
    <source>
        <dbReference type="EMBL" id="TWF54744.1"/>
    </source>
</evidence>
<accession>A0A561QWJ7</accession>
<gene>
    <name evidence="1" type="ORF">FHW37_103614</name>
</gene>
<reference evidence="1 2" key="1">
    <citation type="submission" date="2019-06" db="EMBL/GenBank/DDBJ databases">
        <title>Sorghum-associated microbial communities from plants grown in Nebraska, USA.</title>
        <authorList>
            <person name="Schachtman D."/>
        </authorList>
    </citation>
    <scope>NUCLEOTIDE SEQUENCE [LARGE SCALE GENOMIC DNA]</scope>
    <source>
        <strain evidence="1 2">1225</strain>
    </source>
</reference>
<dbReference type="CDD" id="cd09024">
    <property type="entry name" value="Aldose_epim_lacX"/>
    <property type="match status" value="1"/>
</dbReference>
<dbReference type="InterPro" id="IPR014718">
    <property type="entry name" value="GH-type_carb-bd"/>
</dbReference>
<keyword evidence="2" id="KW-1185">Reference proteome</keyword>
<dbReference type="InterPro" id="IPR011013">
    <property type="entry name" value="Gal_mutarotase_sf_dom"/>
</dbReference>
<protein>
    <submittedName>
        <fullName evidence="1">Galactose mutarotase-like enzyme</fullName>
    </submittedName>
</protein>
<dbReference type="GO" id="GO:0030246">
    <property type="term" value="F:carbohydrate binding"/>
    <property type="evidence" value="ECO:0007669"/>
    <property type="project" value="InterPro"/>
</dbReference>
<dbReference type="RefSeq" id="WP_145637457.1">
    <property type="nucleotide sequence ID" value="NZ_VIWP01000003.1"/>
</dbReference>
<dbReference type="PANTHER" id="PTHR11122:SF13">
    <property type="entry name" value="GLUCOSE-6-PHOSPHATE 1-EPIMERASE"/>
    <property type="match status" value="1"/>
</dbReference>
<dbReference type="PANTHER" id="PTHR11122">
    <property type="entry name" value="APOSPORY-ASSOCIATED PROTEIN C-RELATED"/>
    <property type="match status" value="1"/>
</dbReference>